<gene>
    <name evidence="1" type="ORF">CYJ96_05640</name>
</gene>
<comment type="caution">
    <text evidence="1">The sequence shown here is derived from an EMBL/GenBank/DDBJ whole genome shotgun (WGS) entry which is preliminary data.</text>
</comment>
<evidence type="ECO:0000313" key="2">
    <source>
        <dbReference type="Proteomes" id="UP000234914"/>
    </source>
</evidence>
<name>A0A2I1RIL2_FAUOS</name>
<dbReference type="EMBL" id="PKJS01000006">
    <property type="protein sequence ID" value="PKZ68946.1"/>
    <property type="molecule type" value="Genomic_DNA"/>
</dbReference>
<reference evidence="1 2" key="1">
    <citation type="submission" date="2017-12" db="EMBL/GenBank/DDBJ databases">
        <title>Phylogenetic diversity of female urinary microbiome.</title>
        <authorList>
            <person name="Thomas-White K."/>
            <person name="Wolfe A.J."/>
        </authorList>
    </citation>
    <scope>NUCLEOTIDE SEQUENCE [LARGE SCALE GENOMIC DNA]</scope>
    <source>
        <strain evidence="1 2">UMB0416</strain>
    </source>
</reference>
<sequence length="610" mass="70133">MWILCYLLLNKSKNVVHLGAKKMVTDLILDDFLQRINDTPTSPIELKVTQSSLQDTTDWQMHFNRMSACEMYDEYKFVINQLMFADIDDVKRFALFEEVNKAVSVLLGKLRVNYQTQPGILDEEKQQGLDTVLSVHYLSIMFYHVIWQRAAARPEVADKKGITGLFRRKSQSLTPTQVIQRCLYSIMLLLRQSLFEKHIGYRKDTQVIWQYLNACFRFAVTNHWQSITLPVKLHSANEYSKQGAPLSIENIYFHCLMVAVTNPYACRRADILAIQKVSTQLIKELIISKDLVEKPYLYIDLEGKQPPKLLEIDDLFNPFAATSNCLFVMFSQLFKRLHQTITQGQISTDAEIKNSARQAKLILNNLQDGLKPAAEYYHSHAKCEVVLGFNNIHYMLANKTSLGNLIQANELPERLKPKTQNTEYLKKYTVVALNKENPQSMCLSHVFSYHNQLVDQYPSISRGDNYHPLSQLQVNSLIAMRKVNGSKTWQLGYIKDNRQGFIDTPAGQPTNKTYLEIEAQVQVHCQNAIPCGVRFQNAGSRQPHFVAAFIIPTAPNNADSQTRLLMARFGYQVADKLVIRIDNKEINVRLTELLNMTDDVEEYAFVRIQF</sequence>
<dbReference type="AlphaFoldDB" id="A0A2I1RIL2"/>
<proteinExistence type="predicted"/>
<accession>A0A2I1RIL2</accession>
<organism evidence="1 2">
    <name type="scientific">Faucicola osloensis</name>
    <name type="common">Moraxella osloensis</name>
    <dbReference type="NCBI Taxonomy" id="34062"/>
    <lineage>
        <taxon>Bacteria</taxon>
        <taxon>Pseudomonadati</taxon>
        <taxon>Pseudomonadota</taxon>
        <taxon>Gammaproteobacteria</taxon>
        <taxon>Moraxellales</taxon>
        <taxon>Moraxellaceae</taxon>
        <taxon>Faucicola</taxon>
    </lineage>
</organism>
<protein>
    <submittedName>
        <fullName evidence="1">Uncharacterized protein</fullName>
    </submittedName>
</protein>
<dbReference type="Proteomes" id="UP000234914">
    <property type="component" value="Unassembled WGS sequence"/>
</dbReference>
<evidence type="ECO:0000313" key="1">
    <source>
        <dbReference type="EMBL" id="PKZ68946.1"/>
    </source>
</evidence>